<evidence type="ECO:0000256" key="1">
    <source>
        <dbReference type="ARBA" id="ARBA00003365"/>
    </source>
</evidence>
<dbReference type="Proteomes" id="UP000295788">
    <property type="component" value="Unassembled WGS sequence"/>
</dbReference>
<feature type="active site" description="Proton acceptor" evidence="9">
    <location>
        <position position="33"/>
    </location>
</feature>
<comment type="similarity">
    <text evidence="9 10">Belongs to the TrpA family.</text>
</comment>
<dbReference type="UniPathway" id="UPA00035">
    <property type="reaction ID" value="UER00044"/>
</dbReference>
<keyword evidence="5 9" id="KW-0822">Tryptophan biosynthesis</keyword>
<evidence type="ECO:0000256" key="4">
    <source>
        <dbReference type="ARBA" id="ARBA00022605"/>
    </source>
</evidence>
<evidence type="ECO:0000256" key="5">
    <source>
        <dbReference type="ARBA" id="ARBA00022822"/>
    </source>
</evidence>
<accession>A0A4R3KDX4</accession>
<keyword evidence="7 9" id="KW-0456">Lyase</keyword>
<dbReference type="PROSITE" id="PS00167">
    <property type="entry name" value="TRP_SYNTHASE_ALPHA"/>
    <property type="match status" value="1"/>
</dbReference>
<comment type="caution">
    <text evidence="11">The sequence shown here is derived from an EMBL/GenBank/DDBJ whole genome shotgun (WGS) entry which is preliminary data.</text>
</comment>
<dbReference type="InterPro" id="IPR011060">
    <property type="entry name" value="RibuloseP-bd_barrel"/>
</dbReference>
<dbReference type="EMBL" id="SMAB01000013">
    <property type="protein sequence ID" value="TCS81280.1"/>
    <property type="molecule type" value="Genomic_DNA"/>
</dbReference>
<evidence type="ECO:0000256" key="8">
    <source>
        <dbReference type="ARBA" id="ARBA00049047"/>
    </source>
</evidence>
<dbReference type="Pfam" id="PF00290">
    <property type="entry name" value="Trp_syntA"/>
    <property type="match status" value="1"/>
</dbReference>
<keyword evidence="12" id="KW-1185">Reference proteome</keyword>
<sequence length="261" mass="29413">MMFVPFLTAGFPTPSLFKKMLFILEEEGAGMIEIGVPYSDPLADGPTIQRSSIRAIDQGMNIRTVLDLIKEVRKEGLKVPLVLFTYYNPLLQMGLEQVAKEVVQSGFNGVLVPDLPIEESQPLKEALKQYHIPLISLIAPTSFERIEAIAKQAEGFIYIVSSLGVTGERSQFHTKVKQLVQTVKQFAQVPVVLGFGIKQKSQLGSLTEDLDGYVIGSALIRIIEEIEQELRESLVPESIESEEFQFQFLERFRQRIREVQQ</sequence>
<dbReference type="GO" id="GO:0004834">
    <property type="term" value="F:tryptophan synthase activity"/>
    <property type="evidence" value="ECO:0007669"/>
    <property type="project" value="UniProtKB-UniRule"/>
</dbReference>
<dbReference type="InterPro" id="IPR013785">
    <property type="entry name" value="Aldolase_TIM"/>
</dbReference>
<dbReference type="OrthoDB" id="9804578at2"/>
<comment type="function">
    <text evidence="1 9">The alpha subunit is responsible for the aldol cleavage of indoleglycerol phosphate to indole and glyceraldehyde 3-phosphate.</text>
</comment>
<keyword evidence="4 9" id="KW-0028">Amino-acid biosynthesis</keyword>
<dbReference type="RefSeq" id="WP_132769389.1">
    <property type="nucleotide sequence ID" value="NZ_SMAB01000013.1"/>
</dbReference>
<keyword evidence="6 9" id="KW-0057">Aromatic amino acid biosynthesis</keyword>
<organism evidence="11 12">
    <name type="scientific">Tepidibacillus fermentans</name>
    <dbReference type="NCBI Taxonomy" id="1281767"/>
    <lineage>
        <taxon>Bacteria</taxon>
        <taxon>Bacillati</taxon>
        <taxon>Bacillota</taxon>
        <taxon>Bacilli</taxon>
        <taxon>Bacillales</taxon>
        <taxon>Bacillaceae</taxon>
        <taxon>Tepidibacillus</taxon>
    </lineage>
</organism>
<comment type="pathway">
    <text evidence="2 9">Amino-acid biosynthesis; L-tryptophan biosynthesis; L-tryptophan from chorismate: step 5/5.</text>
</comment>
<evidence type="ECO:0000256" key="6">
    <source>
        <dbReference type="ARBA" id="ARBA00023141"/>
    </source>
</evidence>
<dbReference type="FunFam" id="3.20.20.70:FF:000037">
    <property type="entry name" value="Tryptophan synthase alpha chain"/>
    <property type="match status" value="1"/>
</dbReference>
<feature type="active site" description="Proton acceptor" evidence="9">
    <location>
        <position position="44"/>
    </location>
</feature>
<evidence type="ECO:0000256" key="7">
    <source>
        <dbReference type="ARBA" id="ARBA00023239"/>
    </source>
</evidence>
<evidence type="ECO:0000256" key="9">
    <source>
        <dbReference type="HAMAP-Rule" id="MF_00131"/>
    </source>
</evidence>
<comment type="catalytic activity">
    <reaction evidence="8 9">
        <text>(1S,2R)-1-C-(indol-3-yl)glycerol 3-phosphate + L-serine = D-glyceraldehyde 3-phosphate + L-tryptophan + H2O</text>
        <dbReference type="Rhea" id="RHEA:10532"/>
        <dbReference type="ChEBI" id="CHEBI:15377"/>
        <dbReference type="ChEBI" id="CHEBI:33384"/>
        <dbReference type="ChEBI" id="CHEBI:57912"/>
        <dbReference type="ChEBI" id="CHEBI:58866"/>
        <dbReference type="ChEBI" id="CHEBI:59776"/>
        <dbReference type="EC" id="4.2.1.20"/>
    </reaction>
</comment>
<dbReference type="SUPFAM" id="SSF51366">
    <property type="entry name" value="Ribulose-phoshate binding barrel"/>
    <property type="match status" value="1"/>
</dbReference>
<dbReference type="Gene3D" id="3.20.20.70">
    <property type="entry name" value="Aldolase class I"/>
    <property type="match status" value="1"/>
</dbReference>
<dbReference type="NCBIfam" id="TIGR00262">
    <property type="entry name" value="trpA"/>
    <property type="match status" value="1"/>
</dbReference>
<dbReference type="AlphaFoldDB" id="A0A4R3KDX4"/>
<dbReference type="HAMAP" id="MF_00131">
    <property type="entry name" value="Trp_synth_alpha"/>
    <property type="match status" value="1"/>
</dbReference>
<evidence type="ECO:0000313" key="11">
    <source>
        <dbReference type="EMBL" id="TCS81280.1"/>
    </source>
</evidence>
<reference evidence="11 12" key="1">
    <citation type="submission" date="2019-03" db="EMBL/GenBank/DDBJ databases">
        <title>Genomic Encyclopedia of Type Strains, Phase IV (KMG-IV): sequencing the most valuable type-strain genomes for metagenomic binning, comparative biology and taxonomic classification.</title>
        <authorList>
            <person name="Goeker M."/>
        </authorList>
    </citation>
    <scope>NUCLEOTIDE SEQUENCE [LARGE SCALE GENOMIC DNA]</scope>
    <source>
        <strain evidence="11 12">DSM 23802</strain>
    </source>
</reference>
<dbReference type="CDD" id="cd04724">
    <property type="entry name" value="Tryptophan_synthase_alpha"/>
    <property type="match status" value="1"/>
</dbReference>
<dbReference type="InterPro" id="IPR018204">
    <property type="entry name" value="Trp_synthase_alpha_AS"/>
</dbReference>
<dbReference type="EC" id="4.2.1.20" evidence="9"/>
<name>A0A4R3KDX4_9BACI</name>
<dbReference type="PANTHER" id="PTHR43406">
    <property type="entry name" value="TRYPTOPHAN SYNTHASE, ALPHA CHAIN"/>
    <property type="match status" value="1"/>
</dbReference>
<dbReference type="PANTHER" id="PTHR43406:SF1">
    <property type="entry name" value="TRYPTOPHAN SYNTHASE ALPHA CHAIN, CHLOROPLASTIC"/>
    <property type="match status" value="1"/>
</dbReference>
<proteinExistence type="inferred from homology"/>
<evidence type="ECO:0000313" key="12">
    <source>
        <dbReference type="Proteomes" id="UP000295788"/>
    </source>
</evidence>
<evidence type="ECO:0000256" key="2">
    <source>
        <dbReference type="ARBA" id="ARBA00004733"/>
    </source>
</evidence>
<evidence type="ECO:0000256" key="10">
    <source>
        <dbReference type="RuleBase" id="RU003662"/>
    </source>
</evidence>
<dbReference type="InterPro" id="IPR002028">
    <property type="entry name" value="Trp_synthase_suA"/>
</dbReference>
<dbReference type="GO" id="GO:0005829">
    <property type="term" value="C:cytosol"/>
    <property type="evidence" value="ECO:0007669"/>
    <property type="project" value="TreeGrafter"/>
</dbReference>
<comment type="subunit">
    <text evidence="3 9">Tetramer of two alpha and two beta chains.</text>
</comment>
<gene>
    <name evidence="9" type="primary">trpA</name>
    <name evidence="11" type="ORF">EDD72_11338</name>
</gene>
<protein>
    <recommendedName>
        <fullName evidence="9">Tryptophan synthase alpha chain</fullName>
        <ecNumber evidence="9">4.2.1.20</ecNumber>
    </recommendedName>
</protein>
<evidence type="ECO:0000256" key="3">
    <source>
        <dbReference type="ARBA" id="ARBA00011270"/>
    </source>
</evidence>